<keyword evidence="5" id="KW-1185">Reference proteome</keyword>
<comment type="caution">
    <text evidence="4">The sequence shown here is derived from an EMBL/GenBank/DDBJ whole genome shotgun (WGS) entry which is preliminary data.</text>
</comment>
<feature type="domain" description="VWFD" evidence="3">
    <location>
        <begin position="33"/>
        <end position="186"/>
    </location>
</feature>
<accession>A0AAW0PLT6</accession>
<evidence type="ECO:0000259" key="3">
    <source>
        <dbReference type="PROSITE" id="PS51233"/>
    </source>
</evidence>
<keyword evidence="1" id="KW-1015">Disulfide bond</keyword>
<sequence>MEKLGMLATAPQPMCQWCSKNRNHFLHCTTANGVCNVWNEENYLTFDGRTFDFDGNCSYYLVKEIIPEYNLTISVTKEDCEYSGDSKFCFHSLNVGFKSDMVLIKQSNSSGTVQKQVYVNGKQVYPAYKNEAILITGTDIVVNVEIPEIKTEVVYRDSSISVELPQSLIGKNTEGQCGMLNLLKYP</sequence>
<evidence type="ECO:0000256" key="2">
    <source>
        <dbReference type="ARBA" id="ARBA00023180"/>
    </source>
</evidence>
<evidence type="ECO:0000313" key="4">
    <source>
        <dbReference type="EMBL" id="KAK7930490.1"/>
    </source>
</evidence>
<dbReference type="Pfam" id="PF00094">
    <property type="entry name" value="VWD"/>
    <property type="match status" value="1"/>
</dbReference>
<dbReference type="PANTHER" id="PTHR11339:SF402">
    <property type="entry name" value="VWFD DOMAIN-CONTAINING PROTEIN"/>
    <property type="match status" value="1"/>
</dbReference>
<evidence type="ECO:0000313" key="5">
    <source>
        <dbReference type="Proteomes" id="UP001460270"/>
    </source>
</evidence>
<organism evidence="4 5">
    <name type="scientific">Mugilogobius chulae</name>
    <name type="common">yellowstripe goby</name>
    <dbReference type="NCBI Taxonomy" id="88201"/>
    <lineage>
        <taxon>Eukaryota</taxon>
        <taxon>Metazoa</taxon>
        <taxon>Chordata</taxon>
        <taxon>Craniata</taxon>
        <taxon>Vertebrata</taxon>
        <taxon>Euteleostomi</taxon>
        <taxon>Actinopterygii</taxon>
        <taxon>Neopterygii</taxon>
        <taxon>Teleostei</taxon>
        <taxon>Neoteleostei</taxon>
        <taxon>Acanthomorphata</taxon>
        <taxon>Gobiaria</taxon>
        <taxon>Gobiiformes</taxon>
        <taxon>Gobioidei</taxon>
        <taxon>Gobiidae</taxon>
        <taxon>Gobionellinae</taxon>
        <taxon>Mugilogobius</taxon>
    </lineage>
</organism>
<dbReference type="PANTHER" id="PTHR11339">
    <property type="entry name" value="EXTRACELLULAR MATRIX GLYCOPROTEIN RELATED"/>
    <property type="match status" value="1"/>
</dbReference>
<dbReference type="AlphaFoldDB" id="A0AAW0PLT6"/>
<reference evidence="5" key="1">
    <citation type="submission" date="2024-04" db="EMBL/GenBank/DDBJ databases">
        <title>Salinicola lusitanus LLJ914,a marine bacterium isolated from the Okinawa Trough.</title>
        <authorList>
            <person name="Li J."/>
        </authorList>
    </citation>
    <scope>NUCLEOTIDE SEQUENCE [LARGE SCALE GENOMIC DNA]</scope>
</reference>
<dbReference type="EMBL" id="JBBPFD010000004">
    <property type="protein sequence ID" value="KAK7930490.1"/>
    <property type="molecule type" value="Genomic_DNA"/>
</dbReference>
<dbReference type="InterPro" id="IPR050780">
    <property type="entry name" value="Mucin_vWF_Thrombospondin_sf"/>
</dbReference>
<dbReference type="Proteomes" id="UP001460270">
    <property type="component" value="Unassembled WGS sequence"/>
</dbReference>
<gene>
    <name evidence="4" type="ORF">WMY93_006885</name>
</gene>
<name>A0AAW0PLT6_9GOBI</name>
<dbReference type="SMART" id="SM00216">
    <property type="entry name" value="VWD"/>
    <property type="match status" value="1"/>
</dbReference>
<protein>
    <recommendedName>
        <fullName evidence="3">VWFD domain-containing protein</fullName>
    </recommendedName>
</protein>
<dbReference type="PROSITE" id="PS51233">
    <property type="entry name" value="VWFD"/>
    <property type="match status" value="1"/>
</dbReference>
<keyword evidence="2" id="KW-0325">Glycoprotein</keyword>
<evidence type="ECO:0000256" key="1">
    <source>
        <dbReference type="ARBA" id="ARBA00023157"/>
    </source>
</evidence>
<dbReference type="InterPro" id="IPR001846">
    <property type="entry name" value="VWF_type-D"/>
</dbReference>
<proteinExistence type="predicted"/>